<evidence type="ECO:0000256" key="1">
    <source>
        <dbReference type="SAM" id="SignalP"/>
    </source>
</evidence>
<comment type="caution">
    <text evidence="2">The sequence shown here is derived from an EMBL/GenBank/DDBJ whole genome shotgun (WGS) entry which is preliminary data.</text>
</comment>
<evidence type="ECO:0000313" key="2">
    <source>
        <dbReference type="EMBL" id="MDQ0466293.1"/>
    </source>
</evidence>
<dbReference type="Pfam" id="PF26624">
    <property type="entry name" value="DUF8200"/>
    <property type="match status" value="1"/>
</dbReference>
<dbReference type="NCBIfam" id="NF047636">
    <property type="entry name" value="CC_3452_fam"/>
    <property type="match status" value="1"/>
</dbReference>
<feature type="chain" id="PRO_5047139311" evidence="1">
    <location>
        <begin position="23"/>
        <end position="107"/>
    </location>
</feature>
<evidence type="ECO:0000313" key="3">
    <source>
        <dbReference type="Proteomes" id="UP001228905"/>
    </source>
</evidence>
<name>A0ABU0IW98_9CAUL</name>
<dbReference type="EMBL" id="JAUSVS010000010">
    <property type="protein sequence ID" value="MDQ0466293.1"/>
    <property type="molecule type" value="Genomic_DNA"/>
</dbReference>
<gene>
    <name evidence="2" type="ORF">QO010_004086</name>
</gene>
<sequence>MKLQTLAAVAALSLAFAGTAFAEGKVTVTLQAPVAAKTKVLAGGAVFTCEGVTCTALATSDRTVTTAGCKDLVKSVGAVSAFGGAKSLSDANLAKCNGIAGQSVAAN</sequence>
<organism evidence="2 3">
    <name type="scientific">Caulobacter ginsengisoli</name>
    <dbReference type="NCBI Taxonomy" id="400775"/>
    <lineage>
        <taxon>Bacteria</taxon>
        <taxon>Pseudomonadati</taxon>
        <taxon>Pseudomonadota</taxon>
        <taxon>Alphaproteobacteria</taxon>
        <taxon>Caulobacterales</taxon>
        <taxon>Caulobacteraceae</taxon>
        <taxon>Caulobacter</taxon>
    </lineage>
</organism>
<dbReference type="Proteomes" id="UP001228905">
    <property type="component" value="Unassembled WGS sequence"/>
</dbReference>
<protein>
    <submittedName>
        <fullName evidence="2">Uncharacterized protein</fullName>
    </submittedName>
</protein>
<dbReference type="InterPro" id="IPR058067">
    <property type="entry name" value="CC_3452-like"/>
</dbReference>
<dbReference type="RefSeq" id="WP_307352292.1">
    <property type="nucleotide sequence ID" value="NZ_JAUSVS010000010.1"/>
</dbReference>
<accession>A0ABU0IW98</accession>
<keyword evidence="1" id="KW-0732">Signal</keyword>
<proteinExistence type="predicted"/>
<feature type="signal peptide" evidence="1">
    <location>
        <begin position="1"/>
        <end position="22"/>
    </location>
</feature>
<keyword evidence="3" id="KW-1185">Reference proteome</keyword>
<dbReference type="InterPro" id="IPR058513">
    <property type="entry name" value="DUF8200"/>
</dbReference>
<reference evidence="2 3" key="1">
    <citation type="submission" date="2023-07" db="EMBL/GenBank/DDBJ databases">
        <title>Genomic Encyclopedia of Type Strains, Phase IV (KMG-IV): sequencing the most valuable type-strain genomes for metagenomic binning, comparative biology and taxonomic classification.</title>
        <authorList>
            <person name="Goeker M."/>
        </authorList>
    </citation>
    <scope>NUCLEOTIDE SEQUENCE [LARGE SCALE GENOMIC DNA]</scope>
    <source>
        <strain evidence="2 3">DSM 18695</strain>
    </source>
</reference>